<feature type="chain" id="PRO_5008582098" evidence="1">
    <location>
        <begin position="25"/>
        <end position="342"/>
    </location>
</feature>
<organism evidence="2">
    <name type="scientific">Clastoptera arizonana</name>
    <name type="common">Arizona spittle bug</name>
    <dbReference type="NCBI Taxonomy" id="38151"/>
    <lineage>
        <taxon>Eukaryota</taxon>
        <taxon>Metazoa</taxon>
        <taxon>Ecdysozoa</taxon>
        <taxon>Arthropoda</taxon>
        <taxon>Hexapoda</taxon>
        <taxon>Insecta</taxon>
        <taxon>Pterygota</taxon>
        <taxon>Neoptera</taxon>
        <taxon>Paraneoptera</taxon>
        <taxon>Hemiptera</taxon>
        <taxon>Auchenorrhyncha</taxon>
        <taxon>Cercopoidea</taxon>
        <taxon>Clastopteridae</taxon>
        <taxon>Clastoptera</taxon>
    </lineage>
</organism>
<dbReference type="AlphaFoldDB" id="A0A1B6EBM1"/>
<name>A0A1B6EBM1_9HEMI</name>
<keyword evidence="1" id="KW-0732">Signal</keyword>
<reference evidence="2" key="1">
    <citation type="submission" date="2015-12" db="EMBL/GenBank/DDBJ databases">
        <title>De novo transcriptome assembly of four potential Pierce s Disease insect vectors from Arizona vineyards.</title>
        <authorList>
            <person name="Tassone E.E."/>
        </authorList>
    </citation>
    <scope>NUCLEOTIDE SEQUENCE</scope>
</reference>
<gene>
    <name evidence="2" type="ORF">g.15296</name>
</gene>
<proteinExistence type="predicted"/>
<accession>A0A1B6EBM1</accession>
<sequence length="342" mass="39428">MKSSIILFSVFLLFENNIIPAISGNTLKKGNTILKEKNKYFLDSSTQEENKIRKQLEDGKDILMKNLKDENIWQLDSDEINKVFKIQATQLNNVSIIGAELLGLVSSFGTDLLLDMLDLHVRDLPQDINKHLKELSWNQSEATNLSEFCIILMESWRTKVLYKLSTIKTSIIDQINKVFDFIQVNNPDMSDLEVWEDEPSLGVPRNNLIESAKKDVSEIMTNGEKRMQRMSTSITKRFSELIDGISTKVNDLFTTTKCKLQDLAVAANLKWSSQIHQNYKLIMEIMADLVMKKSDIIIDSSAAVNKFLFFIRERMDEIKNWSDQEMNKINTTPKVMIPRNMF</sequence>
<evidence type="ECO:0000313" key="2">
    <source>
        <dbReference type="EMBL" id="JAS35321.1"/>
    </source>
</evidence>
<protein>
    <submittedName>
        <fullName evidence="2">Uncharacterized protein</fullName>
    </submittedName>
</protein>
<feature type="signal peptide" evidence="1">
    <location>
        <begin position="1"/>
        <end position="24"/>
    </location>
</feature>
<evidence type="ECO:0000256" key="1">
    <source>
        <dbReference type="SAM" id="SignalP"/>
    </source>
</evidence>
<dbReference type="EMBL" id="GEDC01001977">
    <property type="protein sequence ID" value="JAS35321.1"/>
    <property type="molecule type" value="Transcribed_RNA"/>
</dbReference>